<evidence type="ECO:0000256" key="1">
    <source>
        <dbReference type="ARBA" id="ARBA00004651"/>
    </source>
</evidence>
<comment type="similarity">
    <text evidence="2">Belongs to the polysaccharide synthase family.</text>
</comment>
<comment type="subcellular location">
    <subcellularLocation>
        <location evidence="1">Cell membrane</location>
        <topology evidence="1">Multi-pass membrane protein</topology>
    </subcellularLocation>
</comment>
<dbReference type="Pfam" id="PF13440">
    <property type="entry name" value="Polysacc_synt_3"/>
    <property type="match status" value="1"/>
</dbReference>
<dbReference type="PANTHER" id="PTHR30250:SF10">
    <property type="entry name" value="LIPOPOLYSACCHARIDE BIOSYNTHESIS PROTEIN WZXC"/>
    <property type="match status" value="1"/>
</dbReference>
<sequence>MSFFSRILKSSFWITLSKLLNRGLAFFCTLILARILTPDDFGIIALATIVTAFFETLGQLGTKEYLLQEEAPSKEDIDTSWTLQLITKIIISIIIFSSSGILADFFNTQDLENLIKVLSITPTLQGITNIAFILEIKKSNFKIITKIESIAKISSVIITLTLAMIFKNYWAFVASIISYHFIILILSYTCFRYKPTFNLLKANNQISFSKWTLLKGITNYINNKSDIIILTNFTSTSFIGNYNICQTLLLTAKEIAITPFSDALNPEMAKLINTSNHIDKISKSLFSLTIITVPLTSLIYINAENIIEITLGDLDKWKNAVEILYILTPIIITTIIIEEITDYLTLMCKVKFLFIFEAFTASTYFFTLYYILTTTDIIYFLHAKIFLSFLFFSVILIALRRFSKISLKRLILSLTSVIIIGLVSIGSTIFILHSFVNTSFSLIELGLSVSIYSIIYIINLSLSSLILRNYSNDWHFLNSVFINVIREAFNRLERAPEHDKNYK</sequence>
<keyword evidence="5 7" id="KW-1133">Transmembrane helix</keyword>
<proteinExistence type="inferred from homology"/>
<protein>
    <recommendedName>
        <fullName evidence="10">Polysaccharide biosynthesis protein C-terminal domain-containing protein</fullName>
    </recommendedName>
</protein>
<evidence type="ECO:0008006" key="10">
    <source>
        <dbReference type="Google" id="ProtNLM"/>
    </source>
</evidence>
<keyword evidence="4 7" id="KW-0812">Transmembrane</keyword>
<evidence type="ECO:0000256" key="3">
    <source>
        <dbReference type="ARBA" id="ARBA00022475"/>
    </source>
</evidence>
<evidence type="ECO:0000256" key="6">
    <source>
        <dbReference type="ARBA" id="ARBA00023136"/>
    </source>
</evidence>
<feature type="transmembrane region" description="Helical" evidence="7">
    <location>
        <begin position="172"/>
        <end position="191"/>
    </location>
</feature>
<feature type="transmembrane region" description="Helical" evidence="7">
    <location>
        <begin position="377"/>
        <end position="399"/>
    </location>
</feature>
<evidence type="ECO:0000313" key="8">
    <source>
        <dbReference type="EMBL" id="PSW21205.1"/>
    </source>
</evidence>
<name>A0A2T3NY43_9GAMM</name>
<evidence type="ECO:0000256" key="2">
    <source>
        <dbReference type="ARBA" id="ARBA00007430"/>
    </source>
</evidence>
<dbReference type="Proteomes" id="UP000241771">
    <property type="component" value="Unassembled WGS sequence"/>
</dbReference>
<comment type="caution">
    <text evidence="8">The sequence shown here is derived from an EMBL/GenBank/DDBJ whole genome shotgun (WGS) entry which is preliminary data.</text>
</comment>
<feature type="transmembrane region" description="Helical" evidence="7">
    <location>
        <begin position="81"/>
        <end position="102"/>
    </location>
</feature>
<evidence type="ECO:0000313" key="9">
    <source>
        <dbReference type="Proteomes" id="UP000241771"/>
    </source>
</evidence>
<feature type="transmembrane region" description="Helical" evidence="7">
    <location>
        <begin position="114"/>
        <end position="135"/>
    </location>
</feature>
<feature type="transmembrane region" description="Helical" evidence="7">
    <location>
        <begin position="352"/>
        <end position="371"/>
    </location>
</feature>
<feature type="transmembrane region" description="Helical" evidence="7">
    <location>
        <begin position="147"/>
        <end position="166"/>
    </location>
</feature>
<organism evidence="8 9">
    <name type="scientific">Photobacterium sanctipauli</name>
    <dbReference type="NCBI Taxonomy" id="1342794"/>
    <lineage>
        <taxon>Bacteria</taxon>
        <taxon>Pseudomonadati</taxon>
        <taxon>Pseudomonadota</taxon>
        <taxon>Gammaproteobacteria</taxon>
        <taxon>Vibrionales</taxon>
        <taxon>Vibrionaceae</taxon>
        <taxon>Photobacterium</taxon>
    </lineage>
</organism>
<gene>
    <name evidence="8" type="ORF">C9I98_04430</name>
</gene>
<dbReference type="EMBL" id="PYMA01000002">
    <property type="protein sequence ID" value="PSW21205.1"/>
    <property type="molecule type" value="Genomic_DNA"/>
</dbReference>
<feature type="transmembrane region" description="Helical" evidence="7">
    <location>
        <begin position="12"/>
        <end position="35"/>
    </location>
</feature>
<dbReference type="PANTHER" id="PTHR30250">
    <property type="entry name" value="PST FAMILY PREDICTED COLANIC ACID TRANSPORTER"/>
    <property type="match status" value="1"/>
</dbReference>
<evidence type="ECO:0000256" key="5">
    <source>
        <dbReference type="ARBA" id="ARBA00022989"/>
    </source>
</evidence>
<feature type="transmembrane region" description="Helical" evidence="7">
    <location>
        <begin position="411"/>
        <end position="433"/>
    </location>
</feature>
<dbReference type="InterPro" id="IPR050833">
    <property type="entry name" value="Poly_Biosynth_Transport"/>
</dbReference>
<keyword evidence="9" id="KW-1185">Reference proteome</keyword>
<keyword evidence="6 7" id="KW-0472">Membrane</keyword>
<dbReference type="GO" id="GO:0005886">
    <property type="term" value="C:plasma membrane"/>
    <property type="evidence" value="ECO:0007669"/>
    <property type="project" value="UniProtKB-SubCell"/>
</dbReference>
<reference evidence="8 9" key="1">
    <citation type="submission" date="2018-01" db="EMBL/GenBank/DDBJ databases">
        <title>Whole genome sequencing of Histamine producing bacteria.</title>
        <authorList>
            <person name="Butler K."/>
        </authorList>
    </citation>
    <scope>NUCLEOTIDE SEQUENCE [LARGE SCALE GENOMIC DNA]</scope>
    <source>
        <strain evidence="8 9">DSM 100436</strain>
    </source>
</reference>
<feature type="transmembrane region" description="Helical" evidence="7">
    <location>
        <begin position="445"/>
        <end position="467"/>
    </location>
</feature>
<feature type="transmembrane region" description="Helical" evidence="7">
    <location>
        <begin position="41"/>
        <end position="60"/>
    </location>
</feature>
<feature type="transmembrane region" description="Helical" evidence="7">
    <location>
        <begin position="285"/>
        <end position="303"/>
    </location>
</feature>
<dbReference type="AlphaFoldDB" id="A0A2T3NY43"/>
<evidence type="ECO:0000256" key="7">
    <source>
        <dbReference type="SAM" id="Phobius"/>
    </source>
</evidence>
<evidence type="ECO:0000256" key="4">
    <source>
        <dbReference type="ARBA" id="ARBA00022692"/>
    </source>
</evidence>
<dbReference type="RefSeq" id="WP_107271626.1">
    <property type="nucleotide sequence ID" value="NZ_PYMA01000002.1"/>
</dbReference>
<keyword evidence="3" id="KW-1003">Cell membrane</keyword>
<feature type="transmembrane region" description="Helical" evidence="7">
    <location>
        <begin position="323"/>
        <end position="340"/>
    </location>
</feature>
<accession>A0A2T3NY43</accession>